<evidence type="ECO:0000256" key="1">
    <source>
        <dbReference type="SAM" id="Phobius"/>
    </source>
</evidence>
<dbReference type="AlphaFoldDB" id="A0A0M0LIK6"/>
<dbReference type="RefSeq" id="WP_053399989.1">
    <property type="nucleotide sequence ID" value="NZ_LILC01000002.1"/>
</dbReference>
<accession>A0A0M0LIK6</accession>
<gene>
    <name evidence="2" type="ORF">AMD01_03525</name>
</gene>
<reference evidence="3" key="1">
    <citation type="submission" date="2015-08" db="EMBL/GenBank/DDBJ databases">
        <title>Fjat-14210 dsm16467.</title>
        <authorList>
            <person name="Liu B."/>
            <person name="Wang J."/>
            <person name="Zhu Y."/>
            <person name="Liu G."/>
            <person name="Chen Q."/>
            <person name="Chen Z."/>
            <person name="Lan J."/>
            <person name="Che J."/>
            <person name="Ge C."/>
            <person name="Shi H."/>
            <person name="Pan Z."/>
            <person name="Liu X."/>
        </authorList>
    </citation>
    <scope>NUCLEOTIDE SEQUENCE [LARGE SCALE GENOMIC DNA]</scope>
    <source>
        <strain evidence="3">DSM 16467</strain>
    </source>
</reference>
<dbReference type="PATRIC" id="fig|284581.3.peg.998"/>
<organism evidence="2 3">
    <name type="scientific">Priestia koreensis</name>
    <dbReference type="NCBI Taxonomy" id="284581"/>
    <lineage>
        <taxon>Bacteria</taxon>
        <taxon>Bacillati</taxon>
        <taxon>Bacillota</taxon>
        <taxon>Bacilli</taxon>
        <taxon>Bacillales</taxon>
        <taxon>Bacillaceae</taxon>
        <taxon>Priestia</taxon>
    </lineage>
</organism>
<keyword evidence="1" id="KW-0472">Membrane</keyword>
<name>A0A0M0LIK6_9BACI</name>
<dbReference type="Proteomes" id="UP000037558">
    <property type="component" value="Unassembled WGS sequence"/>
</dbReference>
<dbReference type="EMBL" id="LILC01000002">
    <property type="protein sequence ID" value="KOO50816.1"/>
    <property type="molecule type" value="Genomic_DNA"/>
</dbReference>
<feature type="transmembrane region" description="Helical" evidence="1">
    <location>
        <begin position="40"/>
        <end position="58"/>
    </location>
</feature>
<comment type="caution">
    <text evidence="2">The sequence shown here is derived from an EMBL/GenBank/DDBJ whole genome shotgun (WGS) entry which is preliminary data.</text>
</comment>
<sequence>MRQVTTVLKHKKENHFALSSISKILHSKTVDEWFETMLNTMLYVLAVPYIFYVLWQFLQL</sequence>
<proteinExistence type="predicted"/>
<evidence type="ECO:0000313" key="3">
    <source>
        <dbReference type="Proteomes" id="UP000037558"/>
    </source>
</evidence>
<keyword evidence="1" id="KW-1133">Transmembrane helix</keyword>
<evidence type="ECO:0000313" key="2">
    <source>
        <dbReference type="EMBL" id="KOO50816.1"/>
    </source>
</evidence>
<keyword evidence="3" id="KW-1185">Reference proteome</keyword>
<keyword evidence="1" id="KW-0812">Transmembrane</keyword>
<protein>
    <submittedName>
        <fullName evidence="2">Uncharacterized protein</fullName>
    </submittedName>
</protein>